<name>A0A6S6ZZR0_9BURK</name>
<dbReference type="RefSeq" id="WP_254594969.1">
    <property type="nucleotide sequence ID" value="NZ_CADIJM010000005.1"/>
</dbReference>
<dbReference type="CDD" id="cd02966">
    <property type="entry name" value="TlpA_like_family"/>
    <property type="match status" value="1"/>
</dbReference>
<feature type="compositionally biased region" description="Polar residues" evidence="2">
    <location>
        <begin position="42"/>
        <end position="56"/>
    </location>
</feature>
<accession>A0A6S6ZZR0</accession>
<evidence type="ECO:0000256" key="3">
    <source>
        <dbReference type="SAM" id="SignalP"/>
    </source>
</evidence>
<dbReference type="InterPro" id="IPR050553">
    <property type="entry name" value="Thioredoxin_ResA/DsbE_sf"/>
</dbReference>
<sequence>MISRRRLLQTGLTLAALPAWAGAANNAASNAAGGVGKGPANGAQNGSPNGTPSAAQNAAPTADALKAATGPNWAPWTGPTLPLVLPDLGGRELKLSAWRGSVVIVSFWATWCEPCRDELPVLSTMAKRHREEGLRLVAVNVGEAPAKISAFLKKTPINGTVLHDRNSAASKKWEAAALPANYLVDRAGTIRFWHLGELNWKSHEIGGVVTRMLRS</sequence>
<dbReference type="Pfam" id="PF00578">
    <property type="entry name" value="AhpC-TSA"/>
    <property type="match status" value="1"/>
</dbReference>
<dbReference type="PROSITE" id="PS51352">
    <property type="entry name" value="THIOREDOXIN_2"/>
    <property type="match status" value="1"/>
</dbReference>
<dbReference type="GO" id="GO:0016209">
    <property type="term" value="F:antioxidant activity"/>
    <property type="evidence" value="ECO:0007669"/>
    <property type="project" value="InterPro"/>
</dbReference>
<evidence type="ECO:0000259" key="4">
    <source>
        <dbReference type="PROSITE" id="PS51352"/>
    </source>
</evidence>
<feature type="domain" description="Thioredoxin" evidence="4">
    <location>
        <begin position="53"/>
        <end position="214"/>
    </location>
</feature>
<dbReference type="Gene3D" id="3.40.30.10">
    <property type="entry name" value="Glutaredoxin"/>
    <property type="match status" value="1"/>
</dbReference>
<dbReference type="InterPro" id="IPR017937">
    <property type="entry name" value="Thioredoxin_CS"/>
</dbReference>
<dbReference type="PROSITE" id="PS51318">
    <property type="entry name" value="TAT"/>
    <property type="match status" value="1"/>
</dbReference>
<dbReference type="PANTHER" id="PTHR42852:SF13">
    <property type="entry name" value="PROTEIN DIPZ"/>
    <property type="match status" value="1"/>
</dbReference>
<feature type="signal peptide" evidence="3">
    <location>
        <begin position="1"/>
        <end position="21"/>
    </location>
</feature>
<dbReference type="Proteomes" id="UP000494214">
    <property type="component" value="Unassembled WGS sequence"/>
</dbReference>
<evidence type="ECO:0000256" key="2">
    <source>
        <dbReference type="SAM" id="MobiDB-lite"/>
    </source>
</evidence>
<keyword evidence="3" id="KW-0732">Signal</keyword>
<dbReference type="InterPro" id="IPR006311">
    <property type="entry name" value="TAT_signal"/>
</dbReference>
<protein>
    <submittedName>
        <fullName evidence="5">Thiol-disulfide oxidoreductase ResA</fullName>
    </submittedName>
</protein>
<organism evidence="5 6">
    <name type="scientific">Achromobacter animicus</name>
    <dbReference type="NCBI Taxonomy" id="1389935"/>
    <lineage>
        <taxon>Bacteria</taxon>
        <taxon>Pseudomonadati</taxon>
        <taxon>Pseudomonadota</taxon>
        <taxon>Betaproteobacteria</taxon>
        <taxon>Burkholderiales</taxon>
        <taxon>Alcaligenaceae</taxon>
        <taxon>Achromobacter</taxon>
    </lineage>
</organism>
<dbReference type="EMBL" id="CADIJM010000005">
    <property type="protein sequence ID" value="CAB3705529.1"/>
    <property type="molecule type" value="Genomic_DNA"/>
</dbReference>
<dbReference type="PROSITE" id="PS00194">
    <property type="entry name" value="THIOREDOXIN_1"/>
    <property type="match status" value="1"/>
</dbReference>
<dbReference type="InterPro" id="IPR013766">
    <property type="entry name" value="Thioredoxin_domain"/>
</dbReference>
<evidence type="ECO:0000313" key="6">
    <source>
        <dbReference type="Proteomes" id="UP000494214"/>
    </source>
</evidence>
<reference evidence="5 6" key="1">
    <citation type="submission" date="2020-04" db="EMBL/GenBank/DDBJ databases">
        <authorList>
            <person name="De Canck E."/>
        </authorList>
    </citation>
    <scope>NUCLEOTIDE SEQUENCE [LARGE SCALE GENOMIC DNA]</scope>
    <source>
        <strain evidence="5 6">LMG 26690</strain>
    </source>
</reference>
<proteinExistence type="predicted"/>
<dbReference type="GO" id="GO:0015036">
    <property type="term" value="F:disulfide oxidoreductase activity"/>
    <property type="evidence" value="ECO:0007669"/>
    <property type="project" value="UniProtKB-ARBA"/>
</dbReference>
<keyword evidence="6" id="KW-1185">Reference proteome</keyword>
<gene>
    <name evidence="5" type="primary">resA_2</name>
    <name evidence="5" type="ORF">LMG26690_02874</name>
</gene>
<dbReference type="SUPFAM" id="SSF52833">
    <property type="entry name" value="Thioredoxin-like"/>
    <property type="match status" value="1"/>
</dbReference>
<dbReference type="AlphaFoldDB" id="A0A6S6ZZR0"/>
<dbReference type="PANTHER" id="PTHR42852">
    <property type="entry name" value="THIOL:DISULFIDE INTERCHANGE PROTEIN DSBE"/>
    <property type="match status" value="1"/>
</dbReference>
<feature type="chain" id="PRO_5028820898" evidence="3">
    <location>
        <begin position="22"/>
        <end position="215"/>
    </location>
</feature>
<evidence type="ECO:0000256" key="1">
    <source>
        <dbReference type="ARBA" id="ARBA00023284"/>
    </source>
</evidence>
<feature type="region of interest" description="Disordered" evidence="2">
    <location>
        <begin position="38"/>
        <end position="62"/>
    </location>
</feature>
<dbReference type="InterPro" id="IPR000866">
    <property type="entry name" value="AhpC/TSA"/>
</dbReference>
<evidence type="ECO:0000313" key="5">
    <source>
        <dbReference type="EMBL" id="CAB3705529.1"/>
    </source>
</evidence>
<keyword evidence="1" id="KW-0676">Redox-active center</keyword>
<dbReference type="InterPro" id="IPR036249">
    <property type="entry name" value="Thioredoxin-like_sf"/>
</dbReference>